<gene>
    <name evidence="1" type="ORF">BW737_006960</name>
</gene>
<evidence type="ECO:0008006" key="3">
    <source>
        <dbReference type="Google" id="ProtNLM"/>
    </source>
</evidence>
<accession>A0ABX4MBH7</accession>
<protein>
    <recommendedName>
        <fullName evidence="3">Inosine-uridine preferring nucleoside hydrolase</fullName>
    </recommendedName>
</protein>
<proteinExistence type="predicted"/>
<evidence type="ECO:0000313" key="1">
    <source>
        <dbReference type="EMBL" id="PHP52840.1"/>
    </source>
</evidence>
<sequence length="94" mass="10358">MTPAPKTWNYGSLPWLPEADRLPDVAPRTRVIIDNDFAGDPDDLFALAHHLLVEGTEVRGVVISRLREDDPGTAPAPPCAPGMSASRRCWRPWA</sequence>
<dbReference type="RefSeq" id="WP_086614993.1">
    <property type="nucleotide sequence ID" value="NZ_MTPX02000040.1"/>
</dbReference>
<keyword evidence="2" id="KW-1185">Reference proteome</keyword>
<evidence type="ECO:0000313" key="2">
    <source>
        <dbReference type="Proteomes" id="UP000194577"/>
    </source>
</evidence>
<organism evidence="1 2">
    <name type="scientific">Actinomyces ruminis</name>
    <dbReference type="NCBI Taxonomy" id="1937003"/>
    <lineage>
        <taxon>Bacteria</taxon>
        <taxon>Bacillati</taxon>
        <taxon>Actinomycetota</taxon>
        <taxon>Actinomycetes</taxon>
        <taxon>Actinomycetales</taxon>
        <taxon>Actinomycetaceae</taxon>
        <taxon>Actinomyces</taxon>
    </lineage>
</organism>
<reference evidence="1 2" key="1">
    <citation type="submission" date="2017-10" db="EMBL/GenBank/DDBJ databases">
        <title>Draft genome sequence of cellulolytic Actinomyces sp CtC72 isolated from cattle rumen fluid.</title>
        <authorList>
            <person name="Joshi A.J."/>
            <person name="Vasudevan G."/>
            <person name="Lanjekar V.B."/>
            <person name="Hivarkar S."/>
            <person name="Engineer A."/>
            <person name="Pore S.D."/>
            <person name="Dhakephalkar P.K."/>
            <person name="Dagar S."/>
        </authorList>
    </citation>
    <scope>NUCLEOTIDE SEQUENCE [LARGE SCALE GENOMIC DNA]</scope>
    <source>
        <strain evidence="2">CtC72</strain>
    </source>
</reference>
<dbReference type="InterPro" id="IPR036452">
    <property type="entry name" value="Ribo_hydro-like"/>
</dbReference>
<dbReference type="SUPFAM" id="SSF53590">
    <property type="entry name" value="Nucleoside hydrolase"/>
    <property type="match status" value="1"/>
</dbReference>
<dbReference type="EMBL" id="MTPX02000040">
    <property type="protein sequence ID" value="PHP52840.1"/>
    <property type="molecule type" value="Genomic_DNA"/>
</dbReference>
<name>A0ABX4MBH7_9ACTO</name>
<comment type="caution">
    <text evidence="1">The sequence shown here is derived from an EMBL/GenBank/DDBJ whole genome shotgun (WGS) entry which is preliminary data.</text>
</comment>
<dbReference type="Proteomes" id="UP000194577">
    <property type="component" value="Unassembled WGS sequence"/>
</dbReference>